<dbReference type="Proteomes" id="UP000324376">
    <property type="component" value="Unassembled WGS sequence"/>
</dbReference>
<dbReference type="AlphaFoldDB" id="A0A5S5C758"/>
<feature type="domain" description="RelA/SpoT" evidence="1">
    <location>
        <begin position="63"/>
        <end position="174"/>
    </location>
</feature>
<accession>A0A5S5C758</accession>
<dbReference type="GO" id="GO:0015969">
    <property type="term" value="P:guanosine tetraphosphate metabolic process"/>
    <property type="evidence" value="ECO:0007669"/>
    <property type="project" value="InterPro"/>
</dbReference>
<evidence type="ECO:0000313" key="2">
    <source>
        <dbReference type="EMBL" id="TYP75261.1"/>
    </source>
</evidence>
<dbReference type="CDD" id="cd05399">
    <property type="entry name" value="NT_Rel-Spo_like"/>
    <property type="match status" value="1"/>
</dbReference>
<dbReference type="SUPFAM" id="SSF81301">
    <property type="entry name" value="Nucleotidyltransferase"/>
    <property type="match status" value="1"/>
</dbReference>
<name>A0A5S5C758_9FLAO</name>
<dbReference type="PANTHER" id="PTHR47837:SF1">
    <property type="entry name" value="GTP PYROPHOSPHOKINASE YJBM"/>
    <property type="match status" value="1"/>
</dbReference>
<dbReference type="OrthoDB" id="9801824at2"/>
<comment type="caution">
    <text evidence="2">The sequence shown here is derived from an EMBL/GenBank/DDBJ whole genome shotgun (WGS) entry which is preliminary data.</text>
</comment>
<organism evidence="2 3">
    <name type="scientific">Aquimarina intermedia</name>
    <dbReference type="NCBI Taxonomy" id="350814"/>
    <lineage>
        <taxon>Bacteria</taxon>
        <taxon>Pseudomonadati</taxon>
        <taxon>Bacteroidota</taxon>
        <taxon>Flavobacteriia</taxon>
        <taxon>Flavobacteriales</taxon>
        <taxon>Flavobacteriaceae</taxon>
        <taxon>Aquimarina</taxon>
    </lineage>
</organism>
<evidence type="ECO:0000313" key="3">
    <source>
        <dbReference type="Proteomes" id="UP000324376"/>
    </source>
</evidence>
<protein>
    <submittedName>
        <fullName evidence="2">RelA/SpoT family protein</fullName>
    </submittedName>
</protein>
<keyword evidence="3" id="KW-1185">Reference proteome</keyword>
<evidence type="ECO:0000259" key="1">
    <source>
        <dbReference type="SMART" id="SM00954"/>
    </source>
</evidence>
<sequence>MTYTGGDIRRLGDKIVESNGTLNENDLQLLQEYRKSFTHPLSETFNALTQIKNRVDRQGIIAFRLKRIKTIINKVLRNPDMHLNRMGDIAGIRIIVKTETQLNKIRDSIISNFEISGKIRDYNENPKPIEYKGVHIYVKDPKEGKRIEVQLRTIEAHNWATLVEITDLLYDTRLKELGYKNNLELGEFHALISREIDLSTSQAEHIYSVLDKYNYITKLSEVFRNNNNEVKKQWIKVKPRSRYFLIESSSNSIPKLEGFTDYNKAEEEYFKRYKKNQDALIVLTAIHKPSFEQISIAYANYILSYHNFMNDIEAIIKELAIEALEINNKSRFRKIFRTYEELQANAIFQIFTSAEEIFVNQSNNDKLILSSNRKISTRKQKALRKEIESELKKKGKSHREFMKDIFEIQGNKSIFNLRNRKFLRKHSRRVKKRLKALTVEFTTN</sequence>
<dbReference type="InterPro" id="IPR043519">
    <property type="entry name" value="NT_sf"/>
</dbReference>
<dbReference type="RefSeq" id="WP_148782250.1">
    <property type="nucleotide sequence ID" value="NZ_VNHU01000003.1"/>
</dbReference>
<dbReference type="SMART" id="SM00954">
    <property type="entry name" value="RelA_SpoT"/>
    <property type="match status" value="1"/>
</dbReference>
<dbReference type="Gene3D" id="3.30.460.10">
    <property type="entry name" value="Beta Polymerase, domain 2"/>
    <property type="match status" value="1"/>
</dbReference>
<proteinExistence type="predicted"/>
<reference evidence="2 3" key="1">
    <citation type="submission" date="2019-07" db="EMBL/GenBank/DDBJ databases">
        <title>Genomic Encyclopedia of Archaeal and Bacterial Type Strains, Phase II (KMG-II): from individual species to whole genera.</title>
        <authorList>
            <person name="Goeker M."/>
        </authorList>
    </citation>
    <scope>NUCLEOTIDE SEQUENCE [LARGE SCALE GENOMIC DNA]</scope>
    <source>
        <strain evidence="2 3">DSM 17527</strain>
    </source>
</reference>
<dbReference type="InterPro" id="IPR007685">
    <property type="entry name" value="RelA_SpoT"/>
</dbReference>
<gene>
    <name evidence="2" type="ORF">BD809_103325</name>
</gene>
<dbReference type="Pfam" id="PF04607">
    <property type="entry name" value="RelA_SpoT"/>
    <property type="match status" value="1"/>
</dbReference>
<dbReference type="InterPro" id="IPR052366">
    <property type="entry name" value="GTP_Pyrophosphokinase"/>
</dbReference>
<dbReference type="PANTHER" id="PTHR47837">
    <property type="entry name" value="GTP PYROPHOSPHOKINASE YJBM"/>
    <property type="match status" value="1"/>
</dbReference>
<dbReference type="EMBL" id="VNHU01000003">
    <property type="protein sequence ID" value="TYP75261.1"/>
    <property type="molecule type" value="Genomic_DNA"/>
</dbReference>